<feature type="signal peptide" evidence="1">
    <location>
        <begin position="1"/>
        <end position="22"/>
    </location>
</feature>
<evidence type="ECO:0000313" key="3">
    <source>
        <dbReference type="EMBL" id="KGF49919.1"/>
    </source>
</evidence>
<dbReference type="InterPro" id="IPR024311">
    <property type="entry name" value="Lipocalin-like"/>
</dbReference>
<dbReference type="PROSITE" id="PS51257">
    <property type="entry name" value="PROKAR_LIPOPROTEIN"/>
    <property type="match status" value="1"/>
</dbReference>
<keyword evidence="1" id="KW-0732">Signal</keyword>
<dbReference type="Pfam" id="PF16585">
    <property type="entry name" value="Lipocalin_8"/>
    <property type="match status" value="1"/>
</dbReference>
<comment type="caution">
    <text evidence="3">The sequence shown here is derived from an EMBL/GenBank/DDBJ whole genome shotgun (WGS) entry which is preliminary data.</text>
</comment>
<feature type="domain" description="Lipocalin-like" evidence="2">
    <location>
        <begin position="18"/>
        <end position="146"/>
    </location>
</feature>
<dbReference type="Proteomes" id="UP000029538">
    <property type="component" value="Unassembled WGS sequence"/>
</dbReference>
<name>A0A096CXA1_9BACT</name>
<protein>
    <recommendedName>
        <fullName evidence="2">Lipocalin-like domain-containing protein</fullName>
    </recommendedName>
</protein>
<proteinExistence type="predicted"/>
<dbReference type="AlphaFoldDB" id="A0A096CXA1"/>
<evidence type="ECO:0000259" key="2">
    <source>
        <dbReference type="Pfam" id="PF16585"/>
    </source>
</evidence>
<dbReference type="RefSeq" id="WP_036882553.1">
    <property type="nucleotide sequence ID" value="NZ_JRNR01000022.1"/>
</dbReference>
<evidence type="ECO:0000256" key="1">
    <source>
        <dbReference type="SAM" id="SignalP"/>
    </source>
</evidence>
<organism evidence="3 4">
    <name type="scientific">Prevotella disiens DNF00882</name>
    <dbReference type="NCBI Taxonomy" id="1401075"/>
    <lineage>
        <taxon>Bacteria</taxon>
        <taxon>Pseudomonadati</taxon>
        <taxon>Bacteroidota</taxon>
        <taxon>Bacteroidia</taxon>
        <taxon>Bacteroidales</taxon>
        <taxon>Prevotellaceae</taxon>
        <taxon>Prevotella</taxon>
    </lineage>
</organism>
<evidence type="ECO:0000313" key="4">
    <source>
        <dbReference type="Proteomes" id="UP000029538"/>
    </source>
</evidence>
<feature type="chain" id="PRO_5001925573" description="Lipocalin-like domain-containing protein" evidence="1">
    <location>
        <begin position="23"/>
        <end position="146"/>
    </location>
</feature>
<sequence>MKKYIKLLFSLLAMLGITSCSLDTDNTPGDLEGMWKCTAMEQNGQTVDVAEKQIFWSFQAKLLQIEDKIGTQPRILYHYNLNGSILELNNPYLYDRDHGDKPLTEPTLLVFYGINTMNTTFTIEFAKGKKELTLATETYKLYFKKF</sequence>
<dbReference type="Gene3D" id="2.40.128.280">
    <property type="match status" value="1"/>
</dbReference>
<accession>A0A096CXA1</accession>
<gene>
    <name evidence="3" type="ORF">HMPREF0654_03265</name>
</gene>
<dbReference type="EMBL" id="JRNR01000022">
    <property type="protein sequence ID" value="KGF49919.1"/>
    <property type="molecule type" value="Genomic_DNA"/>
</dbReference>
<reference evidence="3 4" key="1">
    <citation type="submission" date="2014-07" db="EMBL/GenBank/DDBJ databases">
        <authorList>
            <person name="McCorrison J."/>
            <person name="Sanka R."/>
            <person name="Torralba M."/>
            <person name="Gillis M."/>
            <person name="Haft D.H."/>
            <person name="Methe B."/>
            <person name="Sutton G."/>
            <person name="Nelson K.E."/>
        </authorList>
    </citation>
    <scope>NUCLEOTIDE SEQUENCE [LARGE SCALE GENOMIC DNA]</scope>
    <source>
        <strain evidence="3 4">DNF00882</strain>
    </source>
</reference>